<evidence type="ECO:0000313" key="2">
    <source>
        <dbReference type="EMBL" id="VEL15559.1"/>
    </source>
</evidence>
<name>A0A448WMK5_9PLAT</name>
<evidence type="ECO:0000313" key="3">
    <source>
        <dbReference type="Proteomes" id="UP000784294"/>
    </source>
</evidence>
<accession>A0A448WMK5</accession>
<feature type="compositionally biased region" description="Basic and acidic residues" evidence="1">
    <location>
        <begin position="1"/>
        <end position="10"/>
    </location>
</feature>
<feature type="compositionally biased region" description="Basic and acidic residues" evidence="1">
    <location>
        <begin position="19"/>
        <end position="33"/>
    </location>
</feature>
<evidence type="ECO:0000256" key="1">
    <source>
        <dbReference type="SAM" id="MobiDB-lite"/>
    </source>
</evidence>
<protein>
    <submittedName>
        <fullName evidence="2">Uncharacterized protein</fullName>
    </submittedName>
</protein>
<dbReference type="Proteomes" id="UP000784294">
    <property type="component" value="Unassembled WGS sequence"/>
</dbReference>
<feature type="compositionally biased region" description="Low complexity" evidence="1">
    <location>
        <begin position="144"/>
        <end position="153"/>
    </location>
</feature>
<dbReference type="AlphaFoldDB" id="A0A448WMK5"/>
<organism evidence="2 3">
    <name type="scientific">Protopolystoma xenopodis</name>
    <dbReference type="NCBI Taxonomy" id="117903"/>
    <lineage>
        <taxon>Eukaryota</taxon>
        <taxon>Metazoa</taxon>
        <taxon>Spiralia</taxon>
        <taxon>Lophotrochozoa</taxon>
        <taxon>Platyhelminthes</taxon>
        <taxon>Monogenea</taxon>
        <taxon>Polyopisthocotylea</taxon>
        <taxon>Polystomatidea</taxon>
        <taxon>Polystomatidae</taxon>
        <taxon>Protopolystoma</taxon>
    </lineage>
</organism>
<feature type="region of interest" description="Disordered" evidence="1">
    <location>
        <begin position="133"/>
        <end position="153"/>
    </location>
</feature>
<keyword evidence="3" id="KW-1185">Reference proteome</keyword>
<sequence length="240" mass="26832">MEHWRTANYEKEEEDAENEGQREFNPRQNDEVKTHENEIAHLREHIGLDAVTMRKEDGPRDRSTVASNWPVSLQRLKPINPSPDCPVAGTRSPASLGRITLAEEIRQAWVYLLRPRLKAPVWQTASDSPATGCFDFKPSRRQEQQQPLSSPYSSLVRRHGQLLDKSSVRLSAGSRRSAGRTGSSTEHAALDVIRRLEWSCIAVELAAALALTSQEAAIALLPRIAAHLEALPDEVDTITF</sequence>
<gene>
    <name evidence="2" type="ORF">PXEA_LOCUS8999</name>
</gene>
<proteinExistence type="predicted"/>
<comment type="caution">
    <text evidence="2">The sequence shown here is derived from an EMBL/GenBank/DDBJ whole genome shotgun (WGS) entry which is preliminary data.</text>
</comment>
<feature type="region of interest" description="Disordered" evidence="1">
    <location>
        <begin position="1"/>
        <end position="33"/>
    </location>
</feature>
<dbReference type="EMBL" id="CAAALY010025029">
    <property type="protein sequence ID" value="VEL15559.1"/>
    <property type="molecule type" value="Genomic_DNA"/>
</dbReference>
<reference evidence="2" key="1">
    <citation type="submission" date="2018-11" db="EMBL/GenBank/DDBJ databases">
        <authorList>
            <consortium name="Pathogen Informatics"/>
        </authorList>
    </citation>
    <scope>NUCLEOTIDE SEQUENCE</scope>
</reference>